<evidence type="ECO:0000313" key="1">
    <source>
        <dbReference type="EMBL" id="MBB6012494.1"/>
    </source>
</evidence>
<protein>
    <submittedName>
        <fullName evidence="1">Uncharacterized protein</fullName>
    </submittedName>
</protein>
<accession>A0A7W9S357</accession>
<organism evidence="1 2">
    <name type="scientific">Aquamicrobium lusatiense</name>
    <dbReference type="NCBI Taxonomy" id="89772"/>
    <lineage>
        <taxon>Bacteria</taxon>
        <taxon>Pseudomonadati</taxon>
        <taxon>Pseudomonadota</taxon>
        <taxon>Alphaproteobacteria</taxon>
        <taxon>Hyphomicrobiales</taxon>
        <taxon>Phyllobacteriaceae</taxon>
        <taxon>Aquamicrobium</taxon>
    </lineage>
</organism>
<evidence type="ECO:0000313" key="2">
    <source>
        <dbReference type="Proteomes" id="UP000533306"/>
    </source>
</evidence>
<dbReference type="Proteomes" id="UP000533306">
    <property type="component" value="Unassembled WGS sequence"/>
</dbReference>
<keyword evidence="2" id="KW-1185">Reference proteome</keyword>
<reference evidence="1 2" key="1">
    <citation type="submission" date="2020-08" db="EMBL/GenBank/DDBJ databases">
        <title>Genomic Encyclopedia of Type Strains, Phase IV (KMG-IV): sequencing the most valuable type-strain genomes for metagenomic binning, comparative biology and taxonomic classification.</title>
        <authorList>
            <person name="Goeker M."/>
        </authorList>
    </citation>
    <scope>NUCLEOTIDE SEQUENCE [LARGE SCALE GENOMIC DNA]</scope>
    <source>
        <strain evidence="1 2">DSM 11099</strain>
    </source>
</reference>
<sequence>MDASEKEWLKRCLDLVHPGHPWIGALQG</sequence>
<gene>
    <name evidence="1" type="ORF">HNR59_001839</name>
</gene>
<dbReference type="EMBL" id="JACHEU010000001">
    <property type="protein sequence ID" value="MBB6012494.1"/>
    <property type="molecule type" value="Genomic_DNA"/>
</dbReference>
<name>A0A7W9S357_9HYPH</name>
<comment type="caution">
    <text evidence="1">The sequence shown here is derived from an EMBL/GenBank/DDBJ whole genome shotgun (WGS) entry which is preliminary data.</text>
</comment>
<dbReference type="AlphaFoldDB" id="A0A7W9S357"/>
<proteinExistence type="predicted"/>